<dbReference type="OrthoDB" id="2102561at2759"/>
<sequence>MGNPGCDTGFGHRLALRLNERGFRVYATVISESSAGAQQLTSKAQFAHKMHVIGMDVTKHDQIQKAYDYVTLHLNENGYGDCLWALVNNAGVTAEGPIEWGSPEQYELVFAVNMFGLIRVTRTFLPLIRACKGRVVNMVSIMGRFSVSPFVWYCMTKHAMIAFSDTLRREMRSFGVRVVTVEPAGFSTGIADESNRFTAVCRLWRQTAPEIQNSYGYNSEHDLKKLLAQSNGKFKPSPNLDIVVNDLCDAVHNAEPRVRYTPVDGCDTGFGHKLALRLNERAFRVYATVISESSAGAQQLTSKARFAHNMHVIGMDVTKHDQVQKAYNYVKLHLNEKGHGDCLWALVNNAGVMTEGPIEWGSPEQYELIFDVNMFGPIRVTRTFLPLIRASKGRVVNMVSIMGRFSVSPFVWYAMSKHALIAFSDTLRREMRSFGVRVVTVEPAAFRTGITDDNTRFAALCRTWRQTDTEIQNAYGINSENELKHIVVESSQKFKLGTNLDIVVNDMIDAVQNATPRV</sequence>
<dbReference type="InterPro" id="IPR002347">
    <property type="entry name" value="SDR_fam"/>
</dbReference>
<evidence type="ECO:0000256" key="1">
    <source>
        <dbReference type="ARBA" id="ARBA00023002"/>
    </source>
</evidence>
<dbReference type="GO" id="GO:0008202">
    <property type="term" value="P:steroid metabolic process"/>
    <property type="evidence" value="ECO:0007669"/>
    <property type="project" value="TreeGrafter"/>
</dbReference>
<keyword evidence="3" id="KW-1185">Reference proteome</keyword>
<dbReference type="PANTHER" id="PTHR43313">
    <property type="entry name" value="SHORT-CHAIN DEHYDROGENASE/REDUCTASE FAMILY 9C"/>
    <property type="match status" value="1"/>
</dbReference>
<dbReference type="InterPro" id="IPR036291">
    <property type="entry name" value="NAD(P)-bd_dom_sf"/>
</dbReference>
<dbReference type="PANTHER" id="PTHR43313:SF36">
    <property type="entry name" value="D-BETA-HYDROXYBUTYRATE DEHYDROGENASE, MITOCHONDRIAL"/>
    <property type="match status" value="1"/>
</dbReference>
<gene>
    <name evidence="2" type="ORF">OSB1V03_LOCUS6592</name>
</gene>
<evidence type="ECO:0000313" key="3">
    <source>
        <dbReference type="Proteomes" id="UP000759131"/>
    </source>
</evidence>
<dbReference type="PRINTS" id="PR00080">
    <property type="entry name" value="SDRFAMILY"/>
</dbReference>
<dbReference type="Pfam" id="PF00106">
    <property type="entry name" value="adh_short"/>
    <property type="match status" value="2"/>
</dbReference>
<dbReference type="PRINTS" id="PR00081">
    <property type="entry name" value="GDHRDH"/>
</dbReference>
<reference evidence="2" key="1">
    <citation type="submission" date="2020-11" db="EMBL/GenBank/DDBJ databases">
        <authorList>
            <person name="Tran Van P."/>
        </authorList>
    </citation>
    <scope>NUCLEOTIDE SEQUENCE</scope>
</reference>
<dbReference type="Gene3D" id="3.40.50.720">
    <property type="entry name" value="NAD(P)-binding Rossmann-like Domain"/>
    <property type="match status" value="2"/>
</dbReference>
<organism evidence="2">
    <name type="scientific">Medioppia subpectinata</name>
    <dbReference type="NCBI Taxonomy" id="1979941"/>
    <lineage>
        <taxon>Eukaryota</taxon>
        <taxon>Metazoa</taxon>
        <taxon>Ecdysozoa</taxon>
        <taxon>Arthropoda</taxon>
        <taxon>Chelicerata</taxon>
        <taxon>Arachnida</taxon>
        <taxon>Acari</taxon>
        <taxon>Acariformes</taxon>
        <taxon>Sarcoptiformes</taxon>
        <taxon>Oribatida</taxon>
        <taxon>Brachypylina</taxon>
        <taxon>Oppioidea</taxon>
        <taxon>Oppiidae</taxon>
        <taxon>Medioppia</taxon>
    </lineage>
</organism>
<proteinExistence type="predicted"/>
<dbReference type="EMBL" id="OC858197">
    <property type="protein sequence ID" value="CAD7626159.1"/>
    <property type="molecule type" value="Genomic_DNA"/>
</dbReference>
<dbReference type="AlphaFoldDB" id="A0A7R9KN43"/>
<dbReference type="GO" id="GO:0016491">
    <property type="term" value="F:oxidoreductase activity"/>
    <property type="evidence" value="ECO:0007669"/>
    <property type="project" value="UniProtKB-KW"/>
</dbReference>
<protein>
    <submittedName>
        <fullName evidence="2">Uncharacterized protein</fullName>
    </submittedName>
</protein>
<feature type="non-terminal residue" evidence="2">
    <location>
        <position position="1"/>
    </location>
</feature>
<accession>A0A7R9KN43</accession>
<dbReference type="Proteomes" id="UP000759131">
    <property type="component" value="Unassembled WGS sequence"/>
</dbReference>
<name>A0A7R9KN43_9ACAR</name>
<keyword evidence="1" id="KW-0560">Oxidoreductase</keyword>
<dbReference type="EMBL" id="CAJPIZ010003622">
    <property type="protein sequence ID" value="CAG2106589.1"/>
    <property type="molecule type" value="Genomic_DNA"/>
</dbReference>
<evidence type="ECO:0000313" key="2">
    <source>
        <dbReference type="EMBL" id="CAD7626159.1"/>
    </source>
</evidence>
<dbReference type="PROSITE" id="PS00061">
    <property type="entry name" value="ADH_SHORT"/>
    <property type="match status" value="2"/>
</dbReference>
<dbReference type="SUPFAM" id="SSF51735">
    <property type="entry name" value="NAD(P)-binding Rossmann-fold domains"/>
    <property type="match status" value="2"/>
</dbReference>
<dbReference type="InterPro" id="IPR020904">
    <property type="entry name" value="Sc_DH/Rdtase_CS"/>
</dbReference>